<dbReference type="EMBL" id="JBJUIK010000012">
    <property type="protein sequence ID" value="KAL3511369.1"/>
    <property type="molecule type" value="Genomic_DNA"/>
</dbReference>
<sequence length="173" mass="19308">MLIPFADNFPLKDCSNGKVLSSAANSLSGDTNETDVVHQKMIEEGKNLCIFGSDNIDWIKSFSAKIKEIKNTELQLEIRFFWLRLESMKYSITRQENASISNGILKEITGMLEVDNNEDGWVLIRTGSLPGLVKLQGKKVTECVELFPVWDENVGTQGLVGGIKSALEPWTLQ</sequence>
<dbReference type="AlphaFoldDB" id="A0ABD2YWV7"/>
<dbReference type="PANTHER" id="PTHR33232:SF11">
    <property type="entry name" value="PROTEIN SIEVE ELEMENT OCCLUSION C"/>
    <property type="match status" value="1"/>
</dbReference>
<evidence type="ECO:0000259" key="1">
    <source>
        <dbReference type="Pfam" id="PF14577"/>
    </source>
</evidence>
<name>A0ABD2YWV7_9GENT</name>
<dbReference type="InterPro" id="IPR027944">
    <property type="entry name" value="SEO_C"/>
</dbReference>
<feature type="domain" description="Sieve element occlusion C-terminal" evidence="1">
    <location>
        <begin position="77"/>
        <end position="168"/>
    </location>
</feature>
<comment type="caution">
    <text evidence="2">The sequence shown here is derived from an EMBL/GenBank/DDBJ whole genome shotgun (WGS) entry which is preliminary data.</text>
</comment>
<organism evidence="2 3">
    <name type="scientific">Cinchona calisaya</name>
    <dbReference type="NCBI Taxonomy" id="153742"/>
    <lineage>
        <taxon>Eukaryota</taxon>
        <taxon>Viridiplantae</taxon>
        <taxon>Streptophyta</taxon>
        <taxon>Embryophyta</taxon>
        <taxon>Tracheophyta</taxon>
        <taxon>Spermatophyta</taxon>
        <taxon>Magnoliopsida</taxon>
        <taxon>eudicotyledons</taxon>
        <taxon>Gunneridae</taxon>
        <taxon>Pentapetalae</taxon>
        <taxon>asterids</taxon>
        <taxon>lamiids</taxon>
        <taxon>Gentianales</taxon>
        <taxon>Rubiaceae</taxon>
        <taxon>Cinchonoideae</taxon>
        <taxon>Cinchoneae</taxon>
        <taxon>Cinchona</taxon>
    </lineage>
</organism>
<evidence type="ECO:0000313" key="3">
    <source>
        <dbReference type="Proteomes" id="UP001630127"/>
    </source>
</evidence>
<keyword evidence="3" id="KW-1185">Reference proteome</keyword>
<protein>
    <recommendedName>
        <fullName evidence="1">Sieve element occlusion C-terminal domain-containing protein</fullName>
    </recommendedName>
</protein>
<gene>
    <name evidence="2" type="ORF">ACH5RR_030770</name>
</gene>
<dbReference type="InterPro" id="IPR039299">
    <property type="entry name" value="SEOA"/>
</dbReference>
<reference evidence="2 3" key="1">
    <citation type="submission" date="2024-11" db="EMBL/GenBank/DDBJ databases">
        <title>A near-complete genome assembly of Cinchona calisaya.</title>
        <authorList>
            <person name="Lian D.C."/>
            <person name="Zhao X.W."/>
            <person name="Wei L."/>
        </authorList>
    </citation>
    <scope>NUCLEOTIDE SEQUENCE [LARGE SCALE GENOMIC DNA]</scope>
    <source>
        <tissue evidence="2">Nenye</tissue>
    </source>
</reference>
<dbReference type="Pfam" id="PF14577">
    <property type="entry name" value="SEO_C"/>
    <property type="match status" value="1"/>
</dbReference>
<proteinExistence type="predicted"/>
<accession>A0ABD2YWV7</accession>
<evidence type="ECO:0000313" key="2">
    <source>
        <dbReference type="EMBL" id="KAL3511369.1"/>
    </source>
</evidence>
<dbReference type="Proteomes" id="UP001630127">
    <property type="component" value="Unassembled WGS sequence"/>
</dbReference>
<dbReference type="PANTHER" id="PTHR33232">
    <property type="entry name" value="PROTEIN SIEVE ELEMENT OCCLUSION B-LIKE"/>
    <property type="match status" value="1"/>
</dbReference>